<feature type="transmembrane region" description="Helical" evidence="2">
    <location>
        <begin position="632"/>
        <end position="656"/>
    </location>
</feature>
<keyword evidence="4" id="KW-1185">Reference proteome</keyword>
<dbReference type="OrthoDB" id="5598076at2759"/>
<feature type="compositionally biased region" description="Basic and acidic residues" evidence="1">
    <location>
        <begin position="484"/>
        <end position="493"/>
    </location>
</feature>
<dbReference type="Proteomes" id="UP001139887">
    <property type="component" value="Unassembled WGS sequence"/>
</dbReference>
<feature type="region of interest" description="Disordered" evidence="1">
    <location>
        <begin position="585"/>
        <end position="611"/>
    </location>
</feature>
<evidence type="ECO:0000256" key="1">
    <source>
        <dbReference type="SAM" id="MobiDB-lite"/>
    </source>
</evidence>
<feature type="compositionally biased region" description="Polar residues" evidence="1">
    <location>
        <begin position="46"/>
        <end position="62"/>
    </location>
</feature>
<keyword evidence="2" id="KW-0472">Membrane</keyword>
<feature type="region of interest" description="Disordered" evidence="1">
    <location>
        <begin position="474"/>
        <end position="500"/>
    </location>
</feature>
<feature type="compositionally biased region" description="Basic and acidic residues" evidence="1">
    <location>
        <begin position="217"/>
        <end position="226"/>
    </location>
</feature>
<reference evidence="3" key="1">
    <citation type="submission" date="2022-07" db="EMBL/GenBank/DDBJ databases">
        <title>Phylogenomic reconstructions and comparative analyses of Kickxellomycotina fungi.</title>
        <authorList>
            <person name="Reynolds N.K."/>
            <person name="Stajich J.E."/>
            <person name="Barry K."/>
            <person name="Grigoriev I.V."/>
            <person name="Crous P."/>
            <person name="Smith M.E."/>
        </authorList>
    </citation>
    <scope>NUCLEOTIDE SEQUENCE</scope>
    <source>
        <strain evidence="3">NRRL 1566</strain>
    </source>
</reference>
<comment type="caution">
    <text evidence="3">The sequence shown here is derived from an EMBL/GenBank/DDBJ whole genome shotgun (WGS) entry which is preliminary data.</text>
</comment>
<keyword evidence="2" id="KW-0812">Transmembrane</keyword>
<accession>A0A9W8IEZ2</accession>
<dbReference type="EMBL" id="JANBUW010000009">
    <property type="protein sequence ID" value="KAJ2851713.1"/>
    <property type="molecule type" value="Genomic_DNA"/>
</dbReference>
<dbReference type="AlphaFoldDB" id="A0A9W8IEZ2"/>
<name>A0A9W8IEZ2_9FUNG</name>
<evidence type="ECO:0000256" key="2">
    <source>
        <dbReference type="SAM" id="Phobius"/>
    </source>
</evidence>
<organism evidence="3 4">
    <name type="scientific">Coemansia brasiliensis</name>
    <dbReference type="NCBI Taxonomy" id="2650707"/>
    <lineage>
        <taxon>Eukaryota</taxon>
        <taxon>Fungi</taxon>
        <taxon>Fungi incertae sedis</taxon>
        <taxon>Zoopagomycota</taxon>
        <taxon>Kickxellomycotina</taxon>
        <taxon>Kickxellomycetes</taxon>
        <taxon>Kickxellales</taxon>
        <taxon>Kickxellaceae</taxon>
        <taxon>Coemansia</taxon>
    </lineage>
</organism>
<feature type="region of interest" description="Disordered" evidence="1">
    <location>
        <begin position="1"/>
        <end position="300"/>
    </location>
</feature>
<evidence type="ECO:0000313" key="4">
    <source>
        <dbReference type="Proteomes" id="UP001139887"/>
    </source>
</evidence>
<feature type="compositionally biased region" description="Polar residues" evidence="1">
    <location>
        <begin position="196"/>
        <end position="207"/>
    </location>
</feature>
<proteinExistence type="predicted"/>
<gene>
    <name evidence="3" type="ORF">IWW36_000858</name>
</gene>
<feature type="compositionally biased region" description="Basic and acidic residues" evidence="1">
    <location>
        <begin position="143"/>
        <end position="154"/>
    </location>
</feature>
<feature type="compositionally biased region" description="Acidic residues" evidence="1">
    <location>
        <begin position="1"/>
        <end position="15"/>
    </location>
</feature>
<feature type="compositionally biased region" description="Basic and acidic residues" evidence="1">
    <location>
        <begin position="254"/>
        <end position="272"/>
    </location>
</feature>
<sequence length="684" mass="75678">MNGSVEEEAGIDSDDPTNTAMFLDESEEDELKGVAPGTPQAYKQLGQLTVKSITRQRVSQTPGRLMNGTKDPKPSVSRSSRYVNAESPSKKGRNHTALNSAMPMLTPAPQARMGSERNPTKDISVPESVRRIRSSRRASNILDKIKHASPEPKPDNSGPLVDLRTVVRNPRTGFNPNFDKNEFSPLISKLNKLKEQNNASHAPTWSQKPLEGFNADDGCKTPESKPRRYGPGTPYNMLRALSEKSSESGSNSRRTSESSRARDTEPAHEHNFGADPFMSTPVKQDKHKSSNSAPMTENRQRIESLRKLFDEHKHELMANDTMDDAKATPVPTRNRGDLLAELDSEQQQQHNEVEASYPSRISQMSSIRHSDAAAVDELLRSPSPLRPKKPLELDGAATDEAANSASSLLLSFTSKQNNDPTKPIPFLLNQIEQQQQDPQWAGDHSNLIDLSSRLNTSIYALNNGLREQFMRSSEAVPEQQARVAGDKATRGTDKPLPAETADSGRLIDATLKANTSSQSELEGQVETLRKTMEETKQIVFAIQSEIGQQRQVHVAEDTKLDDIVRLLGALDMRLHMLEDRQRLDQSISGSAASSPLTRRTNTGSTKIHPNNTQAQDMLSRLGQVIVHCLSRYPLMIIGALFIILISELIVISGVRLDVHSLNGYGRYALDEVRRHMSMPPPPPS</sequence>
<protein>
    <submittedName>
        <fullName evidence="3">Uncharacterized protein</fullName>
    </submittedName>
</protein>
<feature type="region of interest" description="Disordered" evidence="1">
    <location>
        <begin position="343"/>
        <end position="365"/>
    </location>
</feature>
<evidence type="ECO:0000313" key="3">
    <source>
        <dbReference type="EMBL" id="KAJ2851713.1"/>
    </source>
</evidence>
<keyword evidence="2" id="KW-1133">Transmembrane helix</keyword>